<evidence type="ECO:0000313" key="2">
    <source>
        <dbReference type="Proteomes" id="UP000324897"/>
    </source>
</evidence>
<accession>A0A5J9V5S6</accession>
<proteinExistence type="predicted"/>
<dbReference type="OrthoDB" id="891726at2759"/>
<dbReference type="Proteomes" id="UP000324897">
    <property type="component" value="Chromosome 1"/>
</dbReference>
<sequence>MAVDGGWVNIRAGELDGDGLKRRKSSTMRGGKKFSAVLGEDHASQVLEEATGVAWRLFSQDDAQHKPVGAVTLTVVPLVDGGRTTSTRDGQIQLSADFLAGNWPRPDEARMAVTGLLFHEVAQVWQYDGEGHASTALLDGIDDLVRLRGGYQPEDWVQPGQGGRWDEKGYGVTARFLEHLEKQRPGLVAAMNAGLKTQVPNGGIDLFKRITGKSVAELWAQYKAAYVA</sequence>
<dbReference type="AlphaFoldDB" id="A0A5J9V5S6"/>
<protein>
    <submittedName>
        <fullName evidence="1">Uncharacterized protein</fullName>
    </submittedName>
</protein>
<dbReference type="InterPro" id="IPR007541">
    <property type="entry name" value="Uncharacterised_BSP"/>
</dbReference>
<name>A0A5J9V5S6_9POAL</name>
<dbReference type="EMBL" id="RWGY01000011">
    <property type="protein sequence ID" value="TVU31295.1"/>
    <property type="molecule type" value="Genomic_DNA"/>
</dbReference>
<dbReference type="PANTHER" id="PTHR33321:SF12">
    <property type="entry name" value="PLANT BASIC SECRETORY PROTEIN (BSP) FAMILY PROTEIN"/>
    <property type="match status" value="1"/>
</dbReference>
<gene>
    <name evidence="1" type="ORF">EJB05_22977</name>
</gene>
<comment type="caution">
    <text evidence="1">The sequence shown here is derived from an EMBL/GenBank/DDBJ whole genome shotgun (WGS) entry which is preliminary data.</text>
</comment>
<dbReference type="Pfam" id="PF04450">
    <property type="entry name" value="BSP"/>
    <property type="match status" value="1"/>
</dbReference>
<dbReference type="PANTHER" id="PTHR33321">
    <property type="match status" value="1"/>
</dbReference>
<evidence type="ECO:0000313" key="1">
    <source>
        <dbReference type="EMBL" id="TVU31295.1"/>
    </source>
</evidence>
<feature type="non-terminal residue" evidence="1">
    <location>
        <position position="1"/>
    </location>
</feature>
<dbReference type="Gramene" id="TVU31295">
    <property type="protein sequence ID" value="TVU31295"/>
    <property type="gene ID" value="EJB05_22977"/>
</dbReference>
<reference evidence="1 2" key="1">
    <citation type="journal article" date="2019" name="Sci. Rep.">
        <title>A high-quality genome of Eragrostis curvula grass provides insights into Poaceae evolution and supports new strategies to enhance forage quality.</title>
        <authorList>
            <person name="Carballo J."/>
            <person name="Santos B.A.C.M."/>
            <person name="Zappacosta D."/>
            <person name="Garbus I."/>
            <person name="Selva J.P."/>
            <person name="Gallo C.A."/>
            <person name="Diaz A."/>
            <person name="Albertini E."/>
            <person name="Caccamo M."/>
            <person name="Echenique V."/>
        </authorList>
    </citation>
    <scope>NUCLEOTIDE SEQUENCE [LARGE SCALE GENOMIC DNA]</scope>
    <source>
        <strain evidence="2">cv. Victoria</strain>
        <tissue evidence="1">Leaf</tissue>
    </source>
</reference>
<keyword evidence="2" id="KW-1185">Reference proteome</keyword>
<organism evidence="1 2">
    <name type="scientific">Eragrostis curvula</name>
    <name type="common">weeping love grass</name>
    <dbReference type="NCBI Taxonomy" id="38414"/>
    <lineage>
        <taxon>Eukaryota</taxon>
        <taxon>Viridiplantae</taxon>
        <taxon>Streptophyta</taxon>
        <taxon>Embryophyta</taxon>
        <taxon>Tracheophyta</taxon>
        <taxon>Spermatophyta</taxon>
        <taxon>Magnoliopsida</taxon>
        <taxon>Liliopsida</taxon>
        <taxon>Poales</taxon>
        <taxon>Poaceae</taxon>
        <taxon>PACMAD clade</taxon>
        <taxon>Chloridoideae</taxon>
        <taxon>Eragrostideae</taxon>
        <taxon>Eragrostidinae</taxon>
        <taxon>Eragrostis</taxon>
    </lineage>
</organism>